<organism evidence="1 2">
    <name type="scientific">Acinetobacter piscicola</name>
    <dbReference type="NCBI Taxonomy" id="2006115"/>
    <lineage>
        <taxon>Bacteria</taxon>
        <taxon>Pseudomonadati</taxon>
        <taxon>Pseudomonadota</taxon>
        <taxon>Gammaproteobacteria</taxon>
        <taxon>Moraxellales</taxon>
        <taxon>Moraxellaceae</taxon>
        <taxon>Acinetobacter</taxon>
    </lineage>
</organism>
<evidence type="ECO:0000313" key="1">
    <source>
        <dbReference type="EMBL" id="QOW44918.1"/>
    </source>
</evidence>
<dbReference type="Proteomes" id="UP000593966">
    <property type="component" value="Chromosome"/>
</dbReference>
<evidence type="ECO:0000313" key="2">
    <source>
        <dbReference type="Proteomes" id="UP000593966"/>
    </source>
</evidence>
<gene>
    <name evidence="1" type="ORF">G0028_02815</name>
</gene>
<dbReference type="AlphaFoldDB" id="A0A7S6VU14"/>
<proteinExistence type="predicted"/>
<protein>
    <submittedName>
        <fullName evidence="1">Uncharacterized protein</fullName>
    </submittedName>
</protein>
<sequence length="200" mass="23818">MSAYSSLYLSNTPLTEHLVSDENQGYFAKNLVPLFWLSLFTKEDICLYQSNHENAYSFYFLQTKRMNAIYNFQKHFGIWIHFNYQAFQLASLFLEFLKNRNEQYLTLRLDDIYAIGCEPDDTFVRNDILKMLDFFPLFLKNPNFKKVKATSYVDLSIKLYLNDQLRNGLDADMFQLVKSNPQNQVRESKNNLKSFFFKHI</sequence>
<keyword evidence="2" id="KW-1185">Reference proteome</keyword>
<reference evidence="1 2" key="1">
    <citation type="submission" date="2020-02" db="EMBL/GenBank/DDBJ databases">
        <title>Tigecycline-resistant Acinetobacter species from pigs and migratory birds.</title>
        <authorList>
            <person name="Chen C."/>
            <person name="Sun J."/>
            <person name="Liao X.-P."/>
            <person name="Liu Y.-H."/>
        </authorList>
    </citation>
    <scope>NUCLEOTIDE SEQUENCE [LARGE SCALE GENOMIC DNA]</scope>
    <source>
        <strain evidence="1 2">YH12207_T</strain>
    </source>
</reference>
<dbReference type="EMBL" id="CP048659">
    <property type="protein sequence ID" value="QOW44918.1"/>
    <property type="molecule type" value="Genomic_DNA"/>
</dbReference>
<accession>A0A7S6VU14</accession>
<dbReference type="RefSeq" id="WP_180046452.1">
    <property type="nucleotide sequence ID" value="NZ_CP048659.1"/>
</dbReference>
<name>A0A7S6VU14_9GAMM</name>